<evidence type="ECO:0000313" key="2">
    <source>
        <dbReference type="EMBL" id="KPI85148.1"/>
    </source>
</evidence>
<keyword evidence="3" id="KW-1185">Reference proteome</keyword>
<sequence length="224" mass="25662">MKKLVMDAKVALGTAPKTVDPEYDRQATSVRSTDNALLEYKLAVEKMKSAAQSLCSAMESMSKAFDLLSNGGDVTEAMKKTAREYEAVVKKVNNEFLVDFKRALDDHEAMRNVKELTSDCKRLEGNRNKVMTEYDTYRDAVDKKVSEYKKKNKDLSESKHHYEDVAKRDSLKKDFEKADKDFKNKYAELEKKKILAYRSGMSDYLKGTSHFLDSIEKELARVHS</sequence>
<accession>A0A0N1PD85</accession>
<dbReference type="Gene3D" id="1.20.1270.60">
    <property type="entry name" value="Arfaptin homology (AH) domain/BAR domain"/>
    <property type="match status" value="1"/>
</dbReference>
<dbReference type="InterPro" id="IPR027267">
    <property type="entry name" value="AH/BAR_dom_sf"/>
</dbReference>
<dbReference type="EMBL" id="LJSK01000206">
    <property type="protein sequence ID" value="KPI85148.1"/>
    <property type="molecule type" value="Genomic_DNA"/>
</dbReference>
<comment type="caution">
    <text evidence="2">The sequence shown here is derived from an EMBL/GenBank/DDBJ whole genome shotgun (WGS) entry which is preliminary data.</text>
</comment>
<dbReference type="AlphaFoldDB" id="A0A0N1PD85"/>
<dbReference type="Proteomes" id="UP000038009">
    <property type="component" value="Unassembled WGS sequence"/>
</dbReference>
<dbReference type="OrthoDB" id="273225at2759"/>
<dbReference type="PANTHER" id="PTHR38148:SF3">
    <property type="entry name" value="BAR DOMAIN-CONTAINING PROTEIN"/>
    <property type="match status" value="1"/>
</dbReference>
<reference evidence="2 3" key="1">
    <citation type="journal article" date="2015" name="PLoS Pathog.">
        <title>Leptomonas seymouri: Adaptations to the Dixenous Life Cycle Analyzed by Genome Sequencing, Transcriptome Profiling and Co-infection with Leishmania donovani.</title>
        <authorList>
            <person name="Kraeva N."/>
            <person name="Butenko A."/>
            <person name="Hlavacova J."/>
            <person name="Kostygov A."/>
            <person name="Myskova J."/>
            <person name="Grybchuk D."/>
            <person name="Lestinova T."/>
            <person name="Votypka J."/>
            <person name="Volf P."/>
            <person name="Opperdoes F."/>
            <person name="Flegontov P."/>
            <person name="Lukes J."/>
            <person name="Yurchenko V."/>
        </authorList>
    </citation>
    <scope>NUCLEOTIDE SEQUENCE [LARGE SCALE GENOMIC DNA]</scope>
    <source>
        <strain evidence="2 3">ATCC 30220</strain>
    </source>
</reference>
<protein>
    <recommendedName>
        <fullName evidence="4">BAR domain-containing protein</fullName>
    </recommendedName>
</protein>
<evidence type="ECO:0000313" key="3">
    <source>
        <dbReference type="Proteomes" id="UP000038009"/>
    </source>
</evidence>
<dbReference type="SUPFAM" id="SSF103657">
    <property type="entry name" value="BAR/IMD domain-like"/>
    <property type="match status" value="1"/>
</dbReference>
<feature type="coiled-coil region" evidence="1">
    <location>
        <begin position="75"/>
        <end position="192"/>
    </location>
</feature>
<proteinExistence type="predicted"/>
<gene>
    <name evidence="2" type="ORF">ABL78_5808</name>
</gene>
<evidence type="ECO:0008006" key="4">
    <source>
        <dbReference type="Google" id="ProtNLM"/>
    </source>
</evidence>
<dbReference type="PANTHER" id="PTHR38148">
    <property type="entry name" value="BAR DOMAIN-CONTAINING PROTEIN"/>
    <property type="match status" value="1"/>
</dbReference>
<organism evidence="2 3">
    <name type="scientific">Leptomonas seymouri</name>
    <dbReference type="NCBI Taxonomy" id="5684"/>
    <lineage>
        <taxon>Eukaryota</taxon>
        <taxon>Discoba</taxon>
        <taxon>Euglenozoa</taxon>
        <taxon>Kinetoplastea</taxon>
        <taxon>Metakinetoplastina</taxon>
        <taxon>Trypanosomatida</taxon>
        <taxon>Trypanosomatidae</taxon>
        <taxon>Leishmaniinae</taxon>
        <taxon>Leptomonas</taxon>
    </lineage>
</organism>
<evidence type="ECO:0000256" key="1">
    <source>
        <dbReference type="SAM" id="Coils"/>
    </source>
</evidence>
<name>A0A0N1PD85_LEPSE</name>
<keyword evidence="1" id="KW-0175">Coiled coil</keyword>
<dbReference type="VEuPathDB" id="TriTrypDB:Lsey_0206_0160"/>
<dbReference type="OMA" id="VGDFAQM"/>